<keyword evidence="4" id="KW-0808">Transferase</keyword>
<comment type="caution">
    <text evidence="4">The sequence shown here is derived from an EMBL/GenBank/DDBJ whole genome shotgun (WGS) entry which is preliminary data.</text>
</comment>
<dbReference type="Proteomes" id="UP000031546">
    <property type="component" value="Unassembled WGS sequence"/>
</dbReference>
<dbReference type="PANTHER" id="PTHR30576:SF8">
    <property type="entry name" value="UNDECAPRENYL-PHOSPHATE GALACTOSE PHOSPHOTRANSFERASE"/>
    <property type="match status" value="1"/>
</dbReference>
<protein>
    <submittedName>
        <fullName evidence="4">Sugar transferase</fullName>
    </submittedName>
</protein>
<dbReference type="OrthoDB" id="9808602at2"/>
<evidence type="ECO:0000313" key="6">
    <source>
        <dbReference type="Proteomes" id="UP000031546"/>
    </source>
</evidence>
<keyword evidence="2" id="KW-0472">Membrane</keyword>
<feature type="domain" description="Bacterial sugar transferase" evidence="3">
    <location>
        <begin position="3"/>
        <end position="178"/>
    </location>
</feature>
<dbReference type="RefSeq" id="WP_040104883.1">
    <property type="nucleotide sequence ID" value="NZ_JABEVU030000001.1"/>
</dbReference>
<keyword evidence="2" id="KW-0812">Transmembrane</keyword>
<evidence type="ECO:0000256" key="1">
    <source>
        <dbReference type="ARBA" id="ARBA00006464"/>
    </source>
</evidence>
<keyword evidence="7" id="KW-1185">Reference proteome</keyword>
<reference evidence="5" key="2">
    <citation type="submission" date="2020-04" db="EMBL/GenBank/DDBJ databases">
        <authorList>
            <person name="Tanveer F."/>
            <person name="Xie Y."/>
            <person name="Shinwari Z.K."/>
        </authorList>
    </citation>
    <scope>NUCLEOTIDE SEQUENCE</scope>
    <source>
        <strain evidence="5">MOSEL-ME25</strain>
    </source>
</reference>
<sequence length="200" mass="22810">MIKRVTDVTTASIGIVLASPIFIATGYLVAIKIGKPVIFKQTRVGKDNQLFDLYKFRTMTNETDGEGNLLPNEERHTKTGRMLRKYSLDELPQLINVIKGDISLVGPRPLLVDYLPLYNARQSRRHEVKPGITGWAQVNGRNSISWQEKFELDIWYVENRSMLLDLYIIYLTIIKVFKSEGVNSTGTVTMRRFEGNTENG</sequence>
<evidence type="ECO:0000313" key="5">
    <source>
        <dbReference type="EMBL" id="MDB0579478.1"/>
    </source>
</evidence>
<dbReference type="PANTHER" id="PTHR30576">
    <property type="entry name" value="COLANIC BIOSYNTHESIS UDP-GLUCOSE LIPID CARRIER TRANSFERASE"/>
    <property type="match status" value="1"/>
</dbReference>
<evidence type="ECO:0000259" key="3">
    <source>
        <dbReference type="Pfam" id="PF02397"/>
    </source>
</evidence>
<name>A0A0C2HID8_9STAP</name>
<dbReference type="EMBL" id="JXII01000002">
    <property type="protein sequence ID" value="KIH71419.1"/>
    <property type="molecule type" value="Genomic_DNA"/>
</dbReference>
<dbReference type="EMBL" id="JABEVU030000001">
    <property type="protein sequence ID" value="MDB0579478.1"/>
    <property type="molecule type" value="Genomic_DNA"/>
</dbReference>
<feature type="transmembrane region" description="Helical" evidence="2">
    <location>
        <begin position="12"/>
        <end position="31"/>
    </location>
</feature>
<evidence type="ECO:0000313" key="7">
    <source>
        <dbReference type="Proteomes" id="UP000527860"/>
    </source>
</evidence>
<dbReference type="STRING" id="45670.SN16_01665"/>
<keyword evidence="2" id="KW-1133">Transmembrane helix</keyword>
<dbReference type="AlphaFoldDB" id="A0A0C2HID8"/>
<proteinExistence type="inferred from homology"/>
<dbReference type="InterPro" id="IPR003362">
    <property type="entry name" value="Bact_transf"/>
</dbReference>
<comment type="similarity">
    <text evidence="1">Belongs to the bacterial sugar transferase family.</text>
</comment>
<reference evidence="5" key="3">
    <citation type="submission" date="2022-12" db="EMBL/GenBank/DDBJ databases">
        <title>Genome analysis and biological profiling of marine Salinicoccus roseus MOSEL-ME25.</title>
        <authorList>
            <person name="Mirza F.T."/>
            <person name="Xie Y."/>
            <person name="Shinwari Z.K."/>
        </authorList>
    </citation>
    <scope>NUCLEOTIDE SEQUENCE</scope>
    <source>
        <strain evidence="5">MOSEL-ME25</strain>
    </source>
</reference>
<reference evidence="4 6" key="1">
    <citation type="submission" date="2015-01" db="EMBL/GenBank/DDBJ databases">
        <title>Genome sequences of high lactate-tolerant strain Salinicoccus roseus W12 with industrial interest.</title>
        <authorList>
            <person name="Wang H."/>
            <person name="Yu B."/>
        </authorList>
    </citation>
    <scope>NUCLEOTIDE SEQUENCE [LARGE SCALE GENOMIC DNA]</scope>
    <source>
        <strain evidence="4 6">W12</strain>
    </source>
</reference>
<dbReference type="GO" id="GO:0016780">
    <property type="term" value="F:phosphotransferase activity, for other substituted phosphate groups"/>
    <property type="evidence" value="ECO:0007669"/>
    <property type="project" value="TreeGrafter"/>
</dbReference>
<organism evidence="4 6">
    <name type="scientific">Salinicoccus roseus</name>
    <dbReference type="NCBI Taxonomy" id="45670"/>
    <lineage>
        <taxon>Bacteria</taxon>
        <taxon>Bacillati</taxon>
        <taxon>Bacillota</taxon>
        <taxon>Bacilli</taxon>
        <taxon>Bacillales</taxon>
        <taxon>Staphylococcaceae</taxon>
        <taxon>Salinicoccus</taxon>
    </lineage>
</organism>
<gene>
    <name evidence="5" type="ORF">F7P68_0002970</name>
    <name evidence="4" type="ORF">SN16_01665</name>
</gene>
<accession>A0A0C2HID8</accession>
<dbReference type="GeneID" id="77844247"/>
<evidence type="ECO:0000256" key="2">
    <source>
        <dbReference type="SAM" id="Phobius"/>
    </source>
</evidence>
<dbReference type="Pfam" id="PF02397">
    <property type="entry name" value="Bac_transf"/>
    <property type="match status" value="1"/>
</dbReference>
<dbReference type="Proteomes" id="UP000527860">
    <property type="component" value="Unassembled WGS sequence"/>
</dbReference>
<evidence type="ECO:0000313" key="4">
    <source>
        <dbReference type="EMBL" id="KIH71419.1"/>
    </source>
</evidence>